<keyword evidence="1" id="KW-0472">Membrane</keyword>
<proteinExistence type="predicted"/>
<dbReference type="RefSeq" id="WP_048359656.1">
    <property type="nucleotide sequence ID" value="NZ_FNUD01000002.1"/>
</dbReference>
<feature type="transmembrane region" description="Helical" evidence="1">
    <location>
        <begin position="9"/>
        <end position="29"/>
    </location>
</feature>
<dbReference type="EMBL" id="FNUD01000002">
    <property type="protein sequence ID" value="SEF06863.1"/>
    <property type="molecule type" value="Genomic_DNA"/>
</dbReference>
<name>A0A0J6G4S4_PSEDM</name>
<evidence type="ECO:0000259" key="2">
    <source>
        <dbReference type="Pfam" id="PF07811"/>
    </source>
</evidence>
<dbReference type="Proteomes" id="UP000183613">
    <property type="component" value="Unassembled WGS sequence"/>
</dbReference>
<accession>A0A0J6G4S4</accession>
<reference evidence="3" key="1">
    <citation type="submission" date="2016-10" db="EMBL/GenBank/DDBJ databases">
        <authorList>
            <person name="Varghese N."/>
            <person name="Submissions S."/>
        </authorList>
    </citation>
    <scope>NUCLEOTIDE SEQUENCE [LARGE SCALE GENOMIC DNA]</scope>
    <source>
        <strain evidence="3">LMG 25555</strain>
    </source>
</reference>
<dbReference type="InterPro" id="IPR012495">
    <property type="entry name" value="TadE-like_dom"/>
</dbReference>
<organism evidence="3 4">
    <name type="scientific">Pseudomonas deceptionensis</name>
    <dbReference type="NCBI Taxonomy" id="882211"/>
    <lineage>
        <taxon>Bacteria</taxon>
        <taxon>Pseudomonadati</taxon>
        <taxon>Pseudomonadota</taxon>
        <taxon>Gammaproteobacteria</taxon>
        <taxon>Pseudomonadales</taxon>
        <taxon>Pseudomonadaceae</taxon>
        <taxon>Pseudomonas</taxon>
    </lineage>
</organism>
<dbReference type="PATRIC" id="fig|882211.3.peg.1857"/>
<sequence length="167" mass="18087">MNSKRMRGVYIVEFAITALVLFTLLFGALEMGRLYFTVNVLSESVRRGARLAAVCNIQDPVILRRAMFNTATNTGPSSLIASLKNANLNLVYLDANGAVVASPNDLVNATGFLAIRYVQLQVTNFSFNLLIPGFSGVFILPTFRSTAPRESLGRQPDATVTPGITPC</sequence>
<keyword evidence="4" id="KW-1185">Reference proteome</keyword>
<dbReference type="OrthoDB" id="6948598at2"/>
<keyword evidence="1" id="KW-0812">Transmembrane</keyword>
<evidence type="ECO:0000313" key="4">
    <source>
        <dbReference type="Proteomes" id="UP000183613"/>
    </source>
</evidence>
<evidence type="ECO:0000313" key="3">
    <source>
        <dbReference type="EMBL" id="SEF06863.1"/>
    </source>
</evidence>
<feature type="domain" description="TadE-like" evidence="2">
    <location>
        <begin position="8"/>
        <end position="50"/>
    </location>
</feature>
<protein>
    <submittedName>
        <fullName evidence="3">TadE-like protein</fullName>
    </submittedName>
</protein>
<dbReference type="Pfam" id="PF07811">
    <property type="entry name" value="TadE"/>
    <property type="match status" value="1"/>
</dbReference>
<dbReference type="AlphaFoldDB" id="A0A0J6G4S4"/>
<keyword evidence="1" id="KW-1133">Transmembrane helix</keyword>
<gene>
    <name evidence="3" type="ORF">SAMN04489800_4251</name>
</gene>
<comment type="caution">
    <text evidence="3">The sequence shown here is derived from an EMBL/GenBank/DDBJ whole genome shotgun (WGS) entry which is preliminary data.</text>
</comment>
<evidence type="ECO:0000256" key="1">
    <source>
        <dbReference type="SAM" id="Phobius"/>
    </source>
</evidence>